<gene>
    <name evidence="1" type="ORF">CTHT_0039990</name>
</gene>
<protein>
    <recommendedName>
        <fullName evidence="3">O-methyltransferase domain-containing protein</fullName>
    </recommendedName>
</protein>
<dbReference type="OrthoDB" id="1535081at2759"/>
<dbReference type="HOGENOM" id="CLU_180232_0_0_1"/>
<dbReference type="RefSeq" id="XP_006694409.1">
    <property type="nucleotide sequence ID" value="XM_006694346.1"/>
</dbReference>
<dbReference type="AlphaFoldDB" id="G0S8Q7"/>
<reference evidence="1 2" key="1">
    <citation type="journal article" date="2011" name="Cell">
        <title>Insight into structure and assembly of the nuclear pore complex by utilizing the genome of a eukaryotic thermophile.</title>
        <authorList>
            <person name="Amlacher S."/>
            <person name="Sarges P."/>
            <person name="Flemming D."/>
            <person name="van Noort V."/>
            <person name="Kunze R."/>
            <person name="Devos D.P."/>
            <person name="Arumugam M."/>
            <person name="Bork P."/>
            <person name="Hurt E."/>
        </authorList>
    </citation>
    <scope>NUCLEOTIDE SEQUENCE [LARGE SCALE GENOMIC DNA]</scope>
    <source>
        <strain evidence="2">DSM 1495 / CBS 144.50 / IMI 039719</strain>
    </source>
</reference>
<evidence type="ECO:0000313" key="2">
    <source>
        <dbReference type="Proteomes" id="UP000008066"/>
    </source>
</evidence>
<organism evidence="2">
    <name type="scientific">Chaetomium thermophilum (strain DSM 1495 / CBS 144.50 / IMI 039719)</name>
    <name type="common">Thermochaetoides thermophila</name>
    <dbReference type="NCBI Taxonomy" id="759272"/>
    <lineage>
        <taxon>Eukaryota</taxon>
        <taxon>Fungi</taxon>
        <taxon>Dikarya</taxon>
        <taxon>Ascomycota</taxon>
        <taxon>Pezizomycotina</taxon>
        <taxon>Sordariomycetes</taxon>
        <taxon>Sordariomycetidae</taxon>
        <taxon>Sordariales</taxon>
        <taxon>Chaetomiaceae</taxon>
        <taxon>Thermochaetoides</taxon>
    </lineage>
</organism>
<dbReference type="Proteomes" id="UP000008066">
    <property type="component" value="Unassembled WGS sequence"/>
</dbReference>
<dbReference type="Gene3D" id="3.40.50.150">
    <property type="entry name" value="Vaccinia Virus protein VP39"/>
    <property type="match status" value="1"/>
</dbReference>
<keyword evidence="2" id="KW-1185">Reference proteome</keyword>
<dbReference type="InterPro" id="IPR029063">
    <property type="entry name" value="SAM-dependent_MTases_sf"/>
</dbReference>
<dbReference type="EMBL" id="GL988042">
    <property type="protein sequence ID" value="EGS20260.1"/>
    <property type="molecule type" value="Genomic_DNA"/>
</dbReference>
<dbReference type="SUPFAM" id="SSF53335">
    <property type="entry name" value="S-adenosyl-L-methionine-dependent methyltransferases"/>
    <property type="match status" value="1"/>
</dbReference>
<proteinExistence type="predicted"/>
<dbReference type="GeneID" id="18258037"/>
<sequence>MGPKSRLIICDLVVLEWVEVGGFNVGYWLDLLMMARSGKERIVEEFRETLDRAGLELVKVWPSGVSLVAMVEGKLKGRE</sequence>
<evidence type="ECO:0008006" key="3">
    <source>
        <dbReference type="Google" id="ProtNLM"/>
    </source>
</evidence>
<name>G0S8Q7_CHATD</name>
<accession>G0S8Q7</accession>
<evidence type="ECO:0000313" key="1">
    <source>
        <dbReference type="EMBL" id="EGS20260.1"/>
    </source>
</evidence>
<dbReference type="KEGG" id="cthr:CTHT_0039990"/>